<evidence type="ECO:0000313" key="1">
    <source>
        <dbReference type="EMBL" id="ACJ83536.1"/>
    </source>
</evidence>
<organism evidence="1">
    <name type="scientific">Medicago truncatula</name>
    <name type="common">Barrel medic</name>
    <name type="synonym">Medicago tribuloides</name>
    <dbReference type="NCBI Taxonomy" id="3880"/>
    <lineage>
        <taxon>Eukaryota</taxon>
        <taxon>Viridiplantae</taxon>
        <taxon>Streptophyta</taxon>
        <taxon>Embryophyta</taxon>
        <taxon>Tracheophyta</taxon>
        <taxon>Spermatophyta</taxon>
        <taxon>Magnoliopsida</taxon>
        <taxon>eudicotyledons</taxon>
        <taxon>Gunneridae</taxon>
        <taxon>Pentapetalae</taxon>
        <taxon>rosids</taxon>
        <taxon>fabids</taxon>
        <taxon>Fabales</taxon>
        <taxon>Fabaceae</taxon>
        <taxon>Papilionoideae</taxon>
        <taxon>50 kb inversion clade</taxon>
        <taxon>NPAAA clade</taxon>
        <taxon>Hologalegina</taxon>
        <taxon>IRL clade</taxon>
        <taxon>Trifolieae</taxon>
        <taxon>Medicago</taxon>
    </lineage>
</organism>
<dbReference type="AlphaFoldDB" id="B7FFU6"/>
<reference evidence="1" key="1">
    <citation type="submission" date="2008-12" db="EMBL/GenBank/DDBJ databases">
        <title>Medicago truncatula full length cdna cloning project.</title>
        <authorList>
            <person name="Moskal W."/>
            <person name="Chan A."/>
            <person name="Cheung F."/>
            <person name="Xiao Y."/>
            <person name="Town C.D."/>
        </authorList>
    </citation>
    <scope>NUCLEOTIDE SEQUENCE</scope>
</reference>
<proteinExistence type="evidence at transcript level"/>
<protein>
    <submittedName>
        <fullName evidence="1">Uncharacterized protein</fullName>
    </submittedName>
</protein>
<sequence>MLGGITGPVMPALLYMMSSLP</sequence>
<dbReference type="EMBL" id="BT050868">
    <property type="protein sequence ID" value="ACJ83536.1"/>
    <property type="molecule type" value="mRNA"/>
</dbReference>
<name>B7FFU6_MEDTR</name>
<accession>B7FFU6</accession>